<dbReference type="GO" id="GO:0016740">
    <property type="term" value="F:transferase activity"/>
    <property type="evidence" value="ECO:0007669"/>
    <property type="project" value="UniProtKB-KW"/>
</dbReference>
<dbReference type="Pfam" id="PF02515">
    <property type="entry name" value="CoA_transf_3"/>
    <property type="match status" value="1"/>
</dbReference>
<organism evidence="1 2">
    <name type="scientific">Aneurinibacillus danicus</name>
    <dbReference type="NCBI Taxonomy" id="267746"/>
    <lineage>
        <taxon>Bacteria</taxon>
        <taxon>Bacillati</taxon>
        <taxon>Bacillota</taxon>
        <taxon>Bacilli</taxon>
        <taxon>Bacillales</taxon>
        <taxon>Paenibacillaceae</taxon>
        <taxon>Aneurinibacillus group</taxon>
        <taxon>Aneurinibacillus</taxon>
    </lineage>
</organism>
<dbReference type="SUPFAM" id="SSF89796">
    <property type="entry name" value="CoA-transferase family III (CaiB/BaiF)"/>
    <property type="match status" value="1"/>
</dbReference>
<dbReference type="EMBL" id="BJXX01000061">
    <property type="protein sequence ID" value="GEN34025.1"/>
    <property type="molecule type" value="Genomic_DNA"/>
</dbReference>
<dbReference type="AlphaFoldDB" id="A0A511V509"/>
<dbReference type="Gene3D" id="3.40.50.10540">
    <property type="entry name" value="Crotonobetainyl-coa:carnitine coa-transferase, domain 1"/>
    <property type="match status" value="2"/>
</dbReference>
<proteinExistence type="predicted"/>
<dbReference type="InterPro" id="IPR044855">
    <property type="entry name" value="CoA-Trfase_III_dom3_sf"/>
</dbReference>
<protein>
    <submittedName>
        <fullName evidence="1">CoA transferase</fullName>
    </submittedName>
</protein>
<keyword evidence="1" id="KW-0808">Transferase</keyword>
<dbReference type="InterPro" id="IPR023606">
    <property type="entry name" value="CoA-Trfase_III_dom_1_sf"/>
</dbReference>
<name>A0A511V509_9BACL</name>
<reference evidence="1 2" key="1">
    <citation type="submission" date="2019-07" db="EMBL/GenBank/DDBJ databases">
        <title>Whole genome shotgun sequence of Aneurinibacillus danicus NBRC 102444.</title>
        <authorList>
            <person name="Hosoyama A."/>
            <person name="Uohara A."/>
            <person name="Ohji S."/>
            <person name="Ichikawa N."/>
        </authorList>
    </citation>
    <scope>NUCLEOTIDE SEQUENCE [LARGE SCALE GENOMIC DNA]</scope>
    <source>
        <strain evidence="1 2">NBRC 102444</strain>
    </source>
</reference>
<evidence type="ECO:0000313" key="2">
    <source>
        <dbReference type="Proteomes" id="UP000321157"/>
    </source>
</evidence>
<dbReference type="PANTHER" id="PTHR48228">
    <property type="entry name" value="SUCCINYL-COA--D-CITRAMALATE COA-TRANSFERASE"/>
    <property type="match status" value="1"/>
</dbReference>
<dbReference type="Gene3D" id="3.30.1540.10">
    <property type="entry name" value="formyl-coa transferase, domain 3"/>
    <property type="match status" value="1"/>
</dbReference>
<sequence>MKILEGITILDLTGLVPGPFASMLLADYGAEVIKIERPGIGETGRKLEPLVDGSGRLFEMLNRNKKSITLNLKSPEGKEIFKKLAKQSDVIIEGFRPGVMDRLGLGYKDISDINERIIYCSLSGFGQTGPLKDLAAHDINYASYSGFLGMNVTPEGTISMPGSLLGDIAGGYLPATISILLAIIGRERKGVGQFVDVSIADGLISLLLPALAEYLDQGEKFNPSSTWFTGAWASYNVYQTRDGKYVSIGPLEEKFWHSFCQYIDRPDFIDIQFDPERQEEMKSEISNFFKQRDRDTAIQEMIQMDIPGAPVLSIEDVVNSDWVKERNLLFERKGKDGGRIIELGSPFKLSKTPAEYNTLPPELGQHNVEILSRIGLTSSEIAELQEKGVI</sequence>
<dbReference type="PANTHER" id="PTHR48228:SF5">
    <property type="entry name" value="ALPHA-METHYLACYL-COA RACEMASE"/>
    <property type="match status" value="1"/>
</dbReference>
<evidence type="ECO:0000313" key="1">
    <source>
        <dbReference type="EMBL" id="GEN34025.1"/>
    </source>
</evidence>
<dbReference type="InterPro" id="IPR050509">
    <property type="entry name" value="CoA-transferase_III"/>
</dbReference>
<comment type="caution">
    <text evidence="1">The sequence shown here is derived from an EMBL/GenBank/DDBJ whole genome shotgun (WGS) entry which is preliminary data.</text>
</comment>
<dbReference type="InterPro" id="IPR003673">
    <property type="entry name" value="CoA-Trfase_fam_III"/>
</dbReference>
<accession>A0A511V509</accession>
<dbReference type="RefSeq" id="WP_170230186.1">
    <property type="nucleotide sequence ID" value="NZ_BJXX01000061.1"/>
</dbReference>
<dbReference type="Proteomes" id="UP000321157">
    <property type="component" value="Unassembled WGS sequence"/>
</dbReference>
<keyword evidence="2" id="KW-1185">Reference proteome</keyword>
<gene>
    <name evidence="1" type="ORF">ADA01nite_14850</name>
</gene>